<dbReference type="RefSeq" id="WP_170270070.1">
    <property type="nucleotide sequence ID" value="NZ_JABEQB010000003.1"/>
</dbReference>
<dbReference type="Proteomes" id="UP000529861">
    <property type="component" value="Unassembled WGS sequence"/>
</dbReference>
<sequence>MKIRKFLKWAFVTLALELAFLYYLNNVFLVDSTPFIRSEEVFGNISLPHLIETKIPHYAKDVHVSYDGKYISYDEGGNLIIADAKTGKTVKVIEKATKEGDYYTWLPDRNRILYFSKTDFSNGIKVELKSYDVDNDLYNTVYTNIYLPSKSAISYATLSPLTNMIYLKATTPYGDRLYQVNIMGEVRRICLPVKKIEKMVETQKKDNLIFQTSDGRLYLLKDGKKEVLLSSNNNYTLLGIDRDDNVYVGKRSGREIKEVYYGSVDRSMRLWHKVLLKKGEPPGDFVVLFNERIVGVITGGNKVEDLRGNVISEAKGKIIEITRDYIVYKNEDKIILKRFSRD</sequence>
<accession>A0A7Y2L605</accession>
<evidence type="ECO:0000256" key="1">
    <source>
        <dbReference type="SAM" id="Phobius"/>
    </source>
</evidence>
<gene>
    <name evidence="2" type="ORF">HKI81_01590</name>
</gene>
<protein>
    <submittedName>
        <fullName evidence="2">Uncharacterized protein</fullName>
    </submittedName>
</protein>
<comment type="caution">
    <text evidence="2">The sequence shown here is derived from an EMBL/GenBank/DDBJ whole genome shotgun (WGS) entry which is preliminary data.</text>
</comment>
<dbReference type="EMBL" id="JABEQB010000003">
    <property type="protein sequence ID" value="NNG65940.1"/>
    <property type="molecule type" value="Genomic_DNA"/>
</dbReference>
<organism evidence="2 3">
    <name type="scientific">Caldanaerobacter subterraneus</name>
    <dbReference type="NCBI Taxonomy" id="911092"/>
    <lineage>
        <taxon>Bacteria</taxon>
        <taxon>Bacillati</taxon>
        <taxon>Bacillota</taxon>
        <taxon>Clostridia</taxon>
        <taxon>Thermoanaerobacterales</taxon>
        <taxon>Thermoanaerobacteraceae</taxon>
        <taxon>Caldanaerobacter</taxon>
    </lineage>
</organism>
<dbReference type="SUPFAM" id="SSF82171">
    <property type="entry name" value="DPP6 N-terminal domain-like"/>
    <property type="match status" value="1"/>
</dbReference>
<evidence type="ECO:0000313" key="2">
    <source>
        <dbReference type="EMBL" id="NNG65940.1"/>
    </source>
</evidence>
<reference evidence="2 3" key="1">
    <citation type="submission" date="2020-04" db="EMBL/GenBank/DDBJ databases">
        <title>Draft genome sequence of Caldanaerobacter sunterraneus. strain 1523vc isolated from Griffin hot spring, Kamchatka, Russia.</title>
        <authorList>
            <person name="Toshchakov S.V."/>
            <person name="Podosokorskaya O.A."/>
            <person name="Kublanov I.V."/>
            <person name="Korzhenkov A."/>
            <person name="Patrushev M.V."/>
        </authorList>
    </citation>
    <scope>NUCLEOTIDE SEQUENCE [LARGE SCALE GENOMIC DNA]</scope>
    <source>
        <strain evidence="2 3">1523vc</strain>
    </source>
</reference>
<keyword evidence="1" id="KW-0472">Membrane</keyword>
<keyword evidence="1" id="KW-1133">Transmembrane helix</keyword>
<feature type="transmembrane region" description="Helical" evidence="1">
    <location>
        <begin position="7"/>
        <end position="24"/>
    </location>
</feature>
<dbReference type="AlphaFoldDB" id="A0A7Y2L605"/>
<evidence type="ECO:0000313" key="3">
    <source>
        <dbReference type="Proteomes" id="UP000529861"/>
    </source>
</evidence>
<name>A0A7Y2L605_9THEO</name>
<keyword evidence="1" id="KW-0812">Transmembrane</keyword>
<proteinExistence type="predicted"/>